<feature type="transmembrane region" description="Helical" evidence="6">
    <location>
        <begin position="553"/>
        <end position="574"/>
    </location>
</feature>
<feature type="transmembrane region" description="Helical" evidence="6">
    <location>
        <begin position="205"/>
        <end position="229"/>
    </location>
</feature>
<dbReference type="Pfam" id="PF09678">
    <property type="entry name" value="Caa3_CtaG"/>
    <property type="match status" value="1"/>
</dbReference>
<feature type="transmembrane region" description="Helical" evidence="6">
    <location>
        <begin position="71"/>
        <end position="96"/>
    </location>
</feature>
<evidence type="ECO:0000256" key="3">
    <source>
        <dbReference type="ARBA" id="ARBA00022692"/>
    </source>
</evidence>
<proteinExistence type="predicted"/>
<feature type="transmembrane region" description="Helical" evidence="6">
    <location>
        <begin position="510"/>
        <end position="533"/>
    </location>
</feature>
<feature type="transmembrane region" description="Helical" evidence="6">
    <location>
        <begin position="142"/>
        <end position="163"/>
    </location>
</feature>
<feature type="transmembrane region" description="Helical" evidence="6">
    <location>
        <begin position="478"/>
        <end position="498"/>
    </location>
</feature>
<dbReference type="InterPro" id="IPR032694">
    <property type="entry name" value="CopC/D"/>
</dbReference>
<evidence type="ECO:0000256" key="5">
    <source>
        <dbReference type="ARBA" id="ARBA00023136"/>
    </source>
</evidence>
<dbReference type="Proteomes" id="UP001500630">
    <property type="component" value="Unassembled WGS sequence"/>
</dbReference>
<comment type="caution">
    <text evidence="8">The sequence shown here is derived from an EMBL/GenBank/DDBJ whole genome shotgun (WGS) entry which is preliminary data.</text>
</comment>
<reference evidence="9" key="1">
    <citation type="journal article" date="2019" name="Int. J. Syst. Evol. Microbiol.">
        <title>The Global Catalogue of Microorganisms (GCM) 10K type strain sequencing project: providing services to taxonomists for standard genome sequencing and annotation.</title>
        <authorList>
            <consortium name="The Broad Institute Genomics Platform"/>
            <consortium name="The Broad Institute Genome Sequencing Center for Infectious Disease"/>
            <person name="Wu L."/>
            <person name="Ma J."/>
        </authorList>
    </citation>
    <scope>NUCLEOTIDE SEQUENCE [LARGE SCALE GENOMIC DNA]</scope>
    <source>
        <strain evidence="9">JCM 17326</strain>
    </source>
</reference>
<feature type="transmembrane region" description="Helical" evidence="6">
    <location>
        <begin position="169"/>
        <end position="193"/>
    </location>
</feature>
<evidence type="ECO:0000256" key="6">
    <source>
        <dbReference type="SAM" id="Phobius"/>
    </source>
</evidence>
<evidence type="ECO:0000256" key="4">
    <source>
        <dbReference type="ARBA" id="ARBA00022989"/>
    </source>
</evidence>
<evidence type="ECO:0000256" key="2">
    <source>
        <dbReference type="ARBA" id="ARBA00022475"/>
    </source>
</evidence>
<feature type="transmembrane region" description="Helical" evidence="6">
    <location>
        <begin position="396"/>
        <end position="419"/>
    </location>
</feature>
<dbReference type="InterPro" id="IPR019108">
    <property type="entry name" value="Caa3_assmbl_CtaG-rel"/>
</dbReference>
<dbReference type="PANTHER" id="PTHR34820:SF4">
    <property type="entry name" value="INNER MEMBRANE PROTEIN YEBZ"/>
    <property type="match status" value="1"/>
</dbReference>
<sequence>MVLVVALRFGGGIVETEIAGLPSAGPFTDWGLPVARFCVNLCAVGCLGTLLAAAVLAPATSPESAGCTRAAGWWALGWAASAAMSYLLTVSSIIPMPLADLLAFRELLSFGASSPQAQAMLLVLALATVLVPLTLLPRVPGWVRLATAAFAILPPSYVGHAASSGDHDLAVSALLSHVLAVSIWVGGLAAVLVHFRRSGDLALVLARFSTIALCCFAAVAVSGLAGAWARLNTPADLYQSRYGQLLLAKVAVLAVLGWFGWTHRRRTVARAQERSVRHTFARLAAGEVVVMTAAMGLAAALSRTPPPVSAGGHGDQALGYDLAPFTLGALFTEVRPDPAVLLLLALPAIGYLLGVRRLASWPTSRTLAWYAGLALIAFVLVGGADGYARAMPSVQAVQHVVLSVVAPVLLCLGAPVTLVSRATTATSQYGNVGERLLAWRGTHPALLLAACTLPGLLLYGTAWLPWSLSAHGPHLLTGLLFLLTGLLTFWVAAGVDPLPRPFPPAARGWLLAVVTVVQLALGAALLLGPPVAAGWYVVAAPAGAPGLLDGQRLAGAVFVLLPLPPIALLAVRLWRPGRNTAGRVAGRYTVAGR</sequence>
<feature type="transmembrane region" description="Helical" evidence="6">
    <location>
        <begin position="116"/>
        <end position="135"/>
    </location>
</feature>
<dbReference type="InterPro" id="IPR008457">
    <property type="entry name" value="Cu-R_CopD_dom"/>
</dbReference>
<feature type="domain" description="Copper resistance protein D" evidence="7">
    <location>
        <begin position="204"/>
        <end position="301"/>
    </location>
</feature>
<evidence type="ECO:0000313" key="8">
    <source>
        <dbReference type="EMBL" id="GAA3579456.1"/>
    </source>
</evidence>
<feature type="transmembrane region" description="Helical" evidence="6">
    <location>
        <begin position="338"/>
        <end position="355"/>
    </location>
</feature>
<organism evidence="8 9">
    <name type="scientific">Nonomuraea rosea</name>
    <dbReference type="NCBI Taxonomy" id="638574"/>
    <lineage>
        <taxon>Bacteria</taxon>
        <taxon>Bacillati</taxon>
        <taxon>Actinomycetota</taxon>
        <taxon>Actinomycetes</taxon>
        <taxon>Streptosporangiales</taxon>
        <taxon>Streptosporangiaceae</taxon>
        <taxon>Nonomuraea</taxon>
    </lineage>
</organism>
<name>A0ABP6Y966_9ACTN</name>
<keyword evidence="9" id="KW-1185">Reference proteome</keyword>
<comment type="subcellular location">
    <subcellularLocation>
        <location evidence="1">Cell membrane</location>
        <topology evidence="1">Multi-pass membrane protein</topology>
    </subcellularLocation>
</comment>
<feature type="transmembrane region" description="Helical" evidence="6">
    <location>
        <begin position="241"/>
        <end position="259"/>
    </location>
</feature>
<keyword evidence="2" id="KW-1003">Cell membrane</keyword>
<evidence type="ECO:0000259" key="7">
    <source>
        <dbReference type="Pfam" id="PF05425"/>
    </source>
</evidence>
<feature type="transmembrane region" description="Helical" evidence="6">
    <location>
        <begin position="34"/>
        <end position="59"/>
    </location>
</feature>
<evidence type="ECO:0000313" key="9">
    <source>
        <dbReference type="Proteomes" id="UP001500630"/>
    </source>
</evidence>
<feature type="transmembrane region" description="Helical" evidence="6">
    <location>
        <begin position="280"/>
        <end position="301"/>
    </location>
</feature>
<protein>
    <submittedName>
        <fullName evidence="8">Cytochrome c oxidase assembly protein</fullName>
    </submittedName>
</protein>
<evidence type="ECO:0000256" key="1">
    <source>
        <dbReference type="ARBA" id="ARBA00004651"/>
    </source>
</evidence>
<dbReference type="PANTHER" id="PTHR34820">
    <property type="entry name" value="INNER MEMBRANE PROTEIN YEBZ"/>
    <property type="match status" value="1"/>
</dbReference>
<feature type="transmembrane region" description="Helical" evidence="6">
    <location>
        <begin position="367"/>
        <end position="384"/>
    </location>
</feature>
<keyword evidence="5 6" id="KW-0472">Membrane</keyword>
<feature type="transmembrane region" description="Helical" evidence="6">
    <location>
        <begin position="445"/>
        <end position="466"/>
    </location>
</feature>
<dbReference type="EMBL" id="BAABDQ010000018">
    <property type="protein sequence ID" value="GAA3579456.1"/>
    <property type="molecule type" value="Genomic_DNA"/>
</dbReference>
<keyword evidence="3 6" id="KW-0812">Transmembrane</keyword>
<gene>
    <name evidence="8" type="ORF">GCM10022419_071160</name>
</gene>
<dbReference type="Pfam" id="PF05425">
    <property type="entry name" value="CopD"/>
    <property type="match status" value="1"/>
</dbReference>
<keyword evidence="4 6" id="KW-1133">Transmembrane helix</keyword>
<accession>A0ABP6Y966</accession>